<dbReference type="GO" id="GO:0016301">
    <property type="term" value="F:kinase activity"/>
    <property type="evidence" value="ECO:0007669"/>
    <property type="project" value="UniProtKB-KW"/>
</dbReference>
<keyword evidence="5" id="KW-0677">Repeat</keyword>
<evidence type="ECO:0000313" key="8">
    <source>
        <dbReference type="Proteomes" id="UP000002051"/>
    </source>
</evidence>
<dbReference type="STRING" id="3880.A0A072UBU9"/>
<accession>A0A072UBU9</accession>
<evidence type="ECO:0000256" key="2">
    <source>
        <dbReference type="ARBA" id="ARBA00022525"/>
    </source>
</evidence>
<keyword evidence="4" id="KW-0732">Signal</keyword>
<dbReference type="PANTHER" id="PTHR32093">
    <property type="entry name" value="LEUCINE-RICH REPEAT EXTENSIN-LIKE PROTEIN 3-RELATED"/>
    <property type="match status" value="1"/>
</dbReference>
<proteinExistence type="predicted"/>
<dbReference type="EnsemblPlants" id="KEH27087">
    <property type="protein sequence ID" value="KEH27087"/>
    <property type="gene ID" value="MTR_6g486280"/>
</dbReference>
<evidence type="ECO:0000313" key="7">
    <source>
        <dbReference type="EnsemblPlants" id="KEH27087"/>
    </source>
</evidence>
<sequence>MVQYSQFMMSNNLEWSGWLVESLVFANQRLVVVYPVIQKFESLVTSDPLGVANSWVGSDVCSYIGFHCDNPPDNNSTIALISIDFNGFQLSAPTLNGFIDKLPDIAFFHANSNNSIGTITSQITKLPYIYELDFSHNKFSGPFPIVVLVVNT</sequence>
<dbReference type="InterPro" id="IPR032675">
    <property type="entry name" value="LRR_dom_sf"/>
</dbReference>
<keyword evidence="6" id="KW-0808">Transferase</keyword>
<reference evidence="6 8" key="2">
    <citation type="journal article" date="2014" name="BMC Genomics">
        <title>An improved genome release (version Mt4.0) for the model legume Medicago truncatula.</title>
        <authorList>
            <person name="Tang H."/>
            <person name="Krishnakumar V."/>
            <person name="Bidwell S."/>
            <person name="Rosen B."/>
            <person name="Chan A."/>
            <person name="Zhou S."/>
            <person name="Gentzbittel L."/>
            <person name="Childs K.L."/>
            <person name="Yandell M."/>
            <person name="Gundlach H."/>
            <person name="Mayer K.F."/>
            <person name="Schwartz D.C."/>
            <person name="Town C.D."/>
        </authorList>
    </citation>
    <scope>GENOME REANNOTATION</scope>
    <source>
        <strain evidence="6">A17</strain>
        <strain evidence="7 8">cv. Jemalong A17</strain>
    </source>
</reference>
<evidence type="ECO:0000256" key="3">
    <source>
        <dbReference type="ARBA" id="ARBA00022614"/>
    </source>
</evidence>
<keyword evidence="3" id="KW-0433">Leucine-rich repeat</keyword>
<reference evidence="7" key="3">
    <citation type="submission" date="2015-04" db="UniProtKB">
        <authorList>
            <consortium name="EnsemblPlants"/>
        </authorList>
    </citation>
    <scope>IDENTIFICATION</scope>
    <source>
        <strain evidence="7">cv. Jemalong A17</strain>
    </source>
</reference>
<keyword evidence="8" id="KW-1185">Reference proteome</keyword>
<evidence type="ECO:0000256" key="4">
    <source>
        <dbReference type="ARBA" id="ARBA00022729"/>
    </source>
</evidence>
<organism evidence="6 8">
    <name type="scientific">Medicago truncatula</name>
    <name type="common">Barrel medic</name>
    <name type="synonym">Medicago tribuloides</name>
    <dbReference type="NCBI Taxonomy" id="3880"/>
    <lineage>
        <taxon>Eukaryota</taxon>
        <taxon>Viridiplantae</taxon>
        <taxon>Streptophyta</taxon>
        <taxon>Embryophyta</taxon>
        <taxon>Tracheophyta</taxon>
        <taxon>Spermatophyta</taxon>
        <taxon>Magnoliopsida</taxon>
        <taxon>eudicotyledons</taxon>
        <taxon>Gunneridae</taxon>
        <taxon>Pentapetalae</taxon>
        <taxon>rosids</taxon>
        <taxon>fabids</taxon>
        <taxon>Fabales</taxon>
        <taxon>Fabaceae</taxon>
        <taxon>Papilionoideae</taxon>
        <taxon>50 kb inversion clade</taxon>
        <taxon>NPAAA clade</taxon>
        <taxon>Hologalegina</taxon>
        <taxon>IRL clade</taxon>
        <taxon>Trifolieae</taxon>
        <taxon>Medicago</taxon>
    </lineage>
</organism>
<dbReference type="InterPro" id="IPR051582">
    <property type="entry name" value="LRR_extensin-like_regulator"/>
</dbReference>
<name>A0A072UBU9_MEDTR</name>
<dbReference type="PANTHER" id="PTHR32093:SF91">
    <property type="entry name" value="LEUCINE-RICH REPEAT-CONTAINING N-TERMINAL PLANT-TYPE DOMAIN-CONTAINING PROTEIN"/>
    <property type="match status" value="1"/>
</dbReference>
<dbReference type="HOGENOM" id="CLU_1725036_0_0_1"/>
<evidence type="ECO:0000256" key="5">
    <source>
        <dbReference type="ARBA" id="ARBA00022737"/>
    </source>
</evidence>
<dbReference type="EMBL" id="CM001222">
    <property type="protein sequence ID" value="KEH27087.1"/>
    <property type="molecule type" value="Genomic_DNA"/>
</dbReference>
<dbReference type="GO" id="GO:0005576">
    <property type="term" value="C:extracellular region"/>
    <property type="evidence" value="ECO:0007669"/>
    <property type="project" value="UniProtKB-SubCell"/>
</dbReference>
<dbReference type="AlphaFoldDB" id="A0A072UBU9"/>
<keyword evidence="6" id="KW-0418">Kinase</keyword>
<evidence type="ECO:0000313" key="6">
    <source>
        <dbReference type="EMBL" id="KEH27087.1"/>
    </source>
</evidence>
<dbReference type="Proteomes" id="UP000002051">
    <property type="component" value="Chromosome 6"/>
</dbReference>
<comment type="subcellular location">
    <subcellularLocation>
        <location evidence="1">Secreted</location>
    </subcellularLocation>
</comment>
<reference evidence="6 8" key="1">
    <citation type="journal article" date="2011" name="Nature">
        <title>The Medicago genome provides insight into the evolution of rhizobial symbioses.</title>
        <authorList>
            <person name="Young N.D."/>
            <person name="Debelle F."/>
            <person name="Oldroyd G.E."/>
            <person name="Geurts R."/>
            <person name="Cannon S.B."/>
            <person name="Udvardi M.K."/>
            <person name="Benedito V.A."/>
            <person name="Mayer K.F."/>
            <person name="Gouzy J."/>
            <person name="Schoof H."/>
            <person name="Van de Peer Y."/>
            <person name="Proost S."/>
            <person name="Cook D.R."/>
            <person name="Meyers B.C."/>
            <person name="Spannagl M."/>
            <person name="Cheung F."/>
            <person name="De Mita S."/>
            <person name="Krishnakumar V."/>
            <person name="Gundlach H."/>
            <person name="Zhou S."/>
            <person name="Mudge J."/>
            <person name="Bharti A.K."/>
            <person name="Murray J.D."/>
            <person name="Naoumkina M.A."/>
            <person name="Rosen B."/>
            <person name="Silverstein K.A."/>
            <person name="Tang H."/>
            <person name="Rombauts S."/>
            <person name="Zhao P.X."/>
            <person name="Zhou P."/>
            <person name="Barbe V."/>
            <person name="Bardou P."/>
            <person name="Bechner M."/>
            <person name="Bellec A."/>
            <person name="Berger A."/>
            <person name="Berges H."/>
            <person name="Bidwell S."/>
            <person name="Bisseling T."/>
            <person name="Choisne N."/>
            <person name="Couloux A."/>
            <person name="Denny R."/>
            <person name="Deshpande S."/>
            <person name="Dai X."/>
            <person name="Doyle J.J."/>
            <person name="Dudez A.M."/>
            <person name="Farmer A.D."/>
            <person name="Fouteau S."/>
            <person name="Franken C."/>
            <person name="Gibelin C."/>
            <person name="Gish J."/>
            <person name="Goldstein S."/>
            <person name="Gonzalez A.J."/>
            <person name="Green P.J."/>
            <person name="Hallab A."/>
            <person name="Hartog M."/>
            <person name="Hua A."/>
            <person name="Humphray S.J."/>
            <person name="Jeong D.H."/>
            <person name="Jing Y."/>
            <person name="Jocker A."/>
            <person name="Kenton S.M."/>
            <person name="Kim D.J."/>
            <person name="Klee K."/>
            <person name="Lai H."/>
            <person name="Lang C."/>
            <person name="Lin S."/>
            <person name="Macmil S.L."/>
            <person name="Magdelenat G."/>
            <person name="Matthews L."/>
            <person name="McCorrison J."/>
            <person name="Monaghan E.L."/>
            <person name="Mun J.H."/>
            <person name="Najar F.Z."/>
            <person name="Nicholson C."/>
            <person name="Noirot C."/>
            <person name="O'Bleness M."/>
            <person name="Paule C.R."/>
            <person name="Poulain J."/>
            <person name="Prion F."/>
            <person name="Qin B."/>
            <person name="Qu C."/>
            <person name="Retzel E.F."/>
            <person name="Riddle C."/>
            <person name="Sallet E."/>
            <person name="Samain S."/>
            <person name="Samson N."/>
            <person name="Sanders I."/>
            <person name="Saurat O."/>
            <person name="Scarpelli C."/>
            <person name="Schiex T."/>
            <person name="Segurens B."/>
            <person name="Severin A.J."/>
            <person name="Sherrier D.J."/>
            <person name="Shi R."/>
            <person name="Sims S."/>
            <person name="Singer S.R."/>
            <person name="Sinharoy S."/>
            <person name="Sterck L."/>
            <person name="Viollet A."/>
            <person name="Wang B.B."/>
            <person name="Wang K."/>
            <person name="Wang M."/>
            <person name="Wang X."/>
            <person name="Warfsmann J."/>
            <person name="Weissenbach J."/>
            <person name="White D.D."/>
            <person name="White J.D."/>
            <person name="Wiley G.B."/>
            <person name="Wincker P."/>
            <person name="Xing Y."/>
            <person name="Yang L."/>
            <person name="Yao Z."/>
            <person name="Ying F."/>
            <person name="Zhai J."/>
            <person name="Zhou L."/>
            <person name="Zuber A."/>
            <person name="Denarie J."/>
            <person name="Dixon R.A."/>
            <person name="May G.D."/>
            <person name="Schwartz D.C."/>
            <person name="Rogers J."/>
            <person name="Quetier F."/>
            <person name="Town C.D."/>
            <person name="Roe B.A."/>
        </authorList>
    </citation>
    <scope>NUCLEOTIDE SEQUENCE [LARGE SCALE GENOMIC DNA]</scope>
    <source>
        <strain evidence="6">A17</strain>
        <strain evidence="7 8">cv. Jemalong A17</strain>
    </source>
</reference>
<protein>
    <submittedName>
        <fullName evidence="6">Serine/Threonine kinase, plant-type protein, putative</fullName>
    </submittedName>
</protein>
<gene>
    <name evidence="6" type="ordered locus">MTR_6g486280</name>
</gene>
<keyword evidence="2" id="KW-0964">Secreted</keyword>
<dbReference type="SUPFAM" id="SSF52058">
    <property type="entry name" value="L domain-like"/>
    <property type="match status" value="1"/>
</dbReference>
<evidence type="ECO:0000256" key="1">
    <source>
        <dbReference type="ARBA" id="ARBA00004613"/>
    </source>
</evidence>
<dbReference type="Gene3D" id="3.80.10.10">
    <property type="entry name" value="Ribonuclease Inhibitor"/>
    <property type="match status" value="1"/>
</dbReference>